<dbReference type="PANTHER" id="PTHR43877:SF2">
    <property type="entry name" value="AMINOALKYLPHOSPHONATE N-ACETYLTRANSFERASE-RELATED"/>
    <property type="match status" value="1"/>
</dbReference>
<organism evidence="4 5">
    <name type="scientific">Nonomuraea jabiensis</name>
    <dbReference type="NCBI Taxonomy" id="882448"/>
    <lineage>
        <taxon>Bacteria</taxon>
        <taxon>Bacillati</taxon>
        <taxon>Actinomycetota</taxon>
        <taxon>Actinomycetes</taxon>
        <taxon>Streptosporangiales</taxon>
        <taxon>Streptosporangiaceae</taxon>
        <taxon>Nonomuraea</taxon>
    </lineage>
</organism>
<evidence type="ECO:0000256" key="2">
    <source>
        <dbReference type="ARBA" id="ARBA00023315"/>
    </source>
</evidence>
<accession>A0A7W9GER4</accession>
<protein>
    <submittedName>
        <fullName evidence="4">GNAT superfamily N-acetyltransferase</fullName>
    </submittedName>
</protein>
<evidence type="ECO:0000313" key="5">
    <source>
        <dbReference type="Proteomes" id="UP000579153"/>
    </source>
</evidence>
<dbReference type="GO" id="GO:0016747">
    <property type="term" value="F:acyltransferase activity, transferring groups other than amino-acyl groups"/>
    <property type="evidence" value="ECO:0007669"/>
    <property type="project" value="InterPro"/>
</dbReference>
<keyword evidence="1 4" id="KW-0808">Transferase</keyword>
<evidence type="ECO:0000259" key="3">
    <source>
        <dbReference type="PROSITE" id="PS51186"/>
    </source>
</evidence>
<keyword evidence="2" id="KW-0012">Acyltransferase</keyword>
<dbReference type="Gene3D" id="3.40.630.30">
    <property type="match status" value="1"/>
</dbReference>
<dbReference type="Pfam" id="PF00583">
    <property type="entry name" value="Acetyltransf_1"/>
    <property type="match status" value="1"/>
</dbReference>
<dbReference type="Proteomes" id="UP000579153">
    <property type="component" value="Unassembled WGS sequence"/>
</dbReference>
<feature type="domain" description="N-acetyltransferase" evidence="3">
    <location>
        <begin position="8"/>
        <end position="172"/>
    </location>
</feature>
<dbReference type="EMBL" id="JACHMB010000001">
    <property type="protein sequence ID" value="MBB5782256.1"/>
    <property type="molecule type" value="Genomic_DNA"/>
</dbReference>
<dbReference type="CDD" id="cd04301">
    <property type="entry name" value="NAT_SF"/>
    <property type="match status" value="1"/>
</dbReference>
<evidence type="ECO:0000313" key="4">
    <source>
        <dbReference type="EMBL" id="MBB5782256.1"/>
    </source>
</evidence>
<evidence type="ECO:0000256" key="1">
    <source>
        <dbReference type="ARBA" id="ARBA00022679"/>
    </source>
</evidence>
<keyword evidence="5" id="KW-1185">Reference proteome</keyword>
<comment type="caution">
    <text evidence="4">The sequence shown here is derived from an EMBL/GenBank/DDBJ whole genome shotgun (WGS) entry which is preliminary data.</text>
</comment>
<dbReference type="InterPro" id="IPR050832">
    <property type="entry name" value="Bact_Acetyltransf"/>
</dbReference>
<dbReference type="AlphaFoldDB" id="A0A7W9GER4"/>
<dbReference type="RefSeq" id="WP_185075389.1">
    <property type="nucleotide sequence ID" value="NZ_JACHMB010000001.1"/>
</dbReference>
<dbReference type="PANTHER" id="PTHR43877">
    <property type="entry name" value="AMINOALKYLPHOSPHONATE N-ACETYLTRANSFERASE-RELATED-RELATED"/>
    <property type="match status" value="1"/>
</dbReference>
<reference evidence="4 5" key="1">
    <citation type="submission" date="2020-08" db="EMBL/GenBank/DDBJ databases">
        <title>Sequencing the genomes of 1000 actinobacteria strains.</title>
        <authorList>
            <person name="Klenk H.-P."/>
        </authorList>
    </citation>
    <scope>NUCLEOTIDE SEQUENCE [LARGE SCALE GENOMIC DNA]</scope>
    <source>
        <strain evidence="4 5">DSM 45507</strain>
    </source>
</reference>
<name>A0A7W9GER4_9ACTN</name>
<dbReference type="InterPro" id="IPR016181">
    <property type="entry name" value="Acyl_CoA_acyltransferase"/>
</dbReference>
<dbReference type="SUPFAM" id="SSF55729">
    <property type="entry name" value="Acyl-CoA N-acyltransferases (Nat)"/>
    <property type="match status" value="1"/>
</dbReference>
<gene>
    <name evidence="4" type="ORF">HD596_009012</name>
</gene>
<dbReference type="PROSITE" id="PS51186">
    <property type="entry name" value="GNAT"/>
    <property type="match status" value="1"/>
</dbReference>
<proteinExistence type="predicted"/>
<dbReference type="InterPro" id="IPR000182">
    <property type="entry name" value="GNAT_dom"/>
</dbReference>
<sequence>MTHPSTLPRIREGRDGDVPIVLNMFDSAVTWLTAQGRTGQWGTSPFTGNPRRTRQITGWLELGGMRIAELDDQPAGCIVVGGAHDYVTPATEPELYIQALVTDRRYHGHGIGRALLDWAANEAAERGVGLLRVDCYAGDDGRLVAYYESCGFTRIAPFTVGEWPGMLLQRRI</sequence>